<feature type="transmembrane region" description="Helical" evidence="1">
    <location>
        <begin position="20"/>
        <end position="41"/>
    </location>
</feature>
<keyword evidence="1" id="KW-0812">Transmembrane</keyword>
<sequence length="50" mass="5485">MWPLRDTTCGPDLVPGFVNPLVVGAVVLFAVLVTLSTVATVRHRRLPQRD</sequence>
<dbReference type="Proteomes" id="UP001596137">
    <property type="component" value="Unassembled WGS sequence"/>
</dbReference>
<comment type="caution">
    <text evidence="2">The sequence shown here is derived from an EMBL/GenBank/DDBJ whole genome shotgun (WGS) entry which is preliminary data.</text>
</comment>
<name>A0ABW1NS87_9ACTN</name>
<evidence type="ECO:0000313" key="3">
    <source>
        <dbReference type="Proteomes" id="UP001596137"/>
    </source>
</evidence>
<accession>A0ABW1NS87</accession>
<protein>
    <submittedName>
        <fullName evidence="2">Uncharacterized protein</fullName>
    </submittedName>
</protein>
<reference evidence="3" key="1">
    <citation type="journal article" date="2019" name="Int. J. Syst. Evol. Microbiol.">
        <title>The Global Catalogue of Microorganisms (GCM) 10K type strain sequencing project: providing services to taxonomists for standard genome sequencing and annotation.</title>
        <authorList>
            <consortium name="The Broad Institute Genomics Platform"/>
            <consortium name="The Broad Institute Genome Sequencing Center for Infectious Disease"/>
            <person name="Wu L."/>
            <person name="Ma J."/>
        </authorList>
    </citation>
    <scope>NUCLEOTIDE SEQUENCE [LARGE SCALE GENOMIC DNA]</scope>
    <source>
        <strain evidence="3">JCM 30346</strain>
    </source>
</reference>
<keyword evidence="1" id="KW-1133">Transmembrane helix</keyword>
<evidence type="ECO:0000313" key="2">
    <source>
        <dbReference type="EMBL" id="MFC6085607.1"/>
    </source>
</evidence>
<evidence type="ECO:0000256" key="1">
    <source>
        <dbReference type="SAM" id="Phobius"/>
    </source>
</evidence>
<gene>
    <name evidence="2" type="ORF">ACFP1K_30880</name>
</gene>
<keyword evidence="3" id="KW-1185">Reference proteome</keyword>
<dbReference type="EMBL" id="JBHSRF010000065">
    <property type="protein sequence ID" value="MFC6085607.1"/>
    <property type="molecule type" value="Genomic_DNA"/>
</dbReference>
<dbReference type="RefSeq" id="WP_380759917.1">
    <property type="nucleotide sequence ID" value="NZ_JBHSRF010000065.1"/>
</dbReference>
<organism evidence="2 3">
    <name type="scientific">Sphaerisporangium aureirubrum</name>
    <dbReference type="NCBI Taxonomy" id="1544736"/>
    <lineage>
        <taxon>Bacteria</taxon>
        <taxon>Bacillati</taxon>
        <taxon>Actinomycetota</taxon>
        <taxon>Actinomycetes</taxon>
        <taxon>Streptosporangiales</taxon>
        <taxon>Streptosporangiaceae</taxon>
        <taxon>Sphaerisporangium</taxon>
    </lineage>
</organism>
<proteinExistence type="predicted"/>
<keyword evidence="1" id="KW-0472">Membrane</keyword>